<dbReference type="AlphaFoldDB" id="A0A8S2ES66"/>
<comment type="caution">
    <text evidence="1">The sequence shown here is derived from an EMBL/GenBank/DDBJ whole genome shotgun (WGS) entry which is preliminary data.</text>
</comment>
<reference evidence="1" key="1">
    <citation type="submission" date="2021-02" db="EMBL/GenBank/DDBJ databases">
        <authorList>
            <person name="Nowell W R."/>
        </authorList>
    </citation>
    <scope>NUCLEOTIDE SEQUENCE</scope>
</reference>
<dbReference type="Proteomes" id="UP000677228">
    <property type="component" value="Unassembled WGS sequence"/>
</dbReference>
<organism evidence="1 3">
    <name type="scientific">Didymodactylos carnosus</name>
    <dbReference type="NCBI Taxonomy" id="1234261"/>
    <lineage>
        <taxon>Eukaryota</taxon>
        <taxon>Metazoa</taxon>
        <taxon>Spiralia</taxon>
        <taxon>Gnathifera</taxon>
        <taxon>Rotifera</taxon>
        <taxon>Eurotatoria</taxon>
        <taxon>Bdelloidea</taxon>
        <taxon>Philodinida</taxon>
        <taxon>Philodinidae</taxon>
        <taxon>Didymodactylos</taxon>
    </lineage>
</organism>
<dbReference type="InterPro" id="IPR019412">
    <property type="entry name" value="IML2/TPR_39"/>
</dbReference>
<dbReference type="EMBL" id="CAJNOK010018749">
    <property type="protein sequence ID" value="CAF1287752.1"/>
    <property type="molecule type" value="Genomic_DNA"/>
</dbReference>
<name>A0A8S2ES66_9BILA</name>
<gene>
    <name evidence="1" type="ORF">OVA965_LOCUS27945</name>
    <name evidence="2" type="ORF">TMI583_LOCUS28693</name>
</gene>
<dbReference type="EMBL" id="CAJOBA010040318">
    <property type="protein sequence ID" value="CAF4092738.1"/>
    <property type="molecule type" value="Genomic_DNA"/>
</dbReference>
<evidence type="ECO:0000313" key="2">
    <source>
        <dbReference type="EMBL" id="CAF4092738.1"/>
    </source>
</evidence>
<dbReference type="Proteomes" id="UP000682733">
    <property type="component" value="Unassembled WGS sequence"/>
</dbReference>
<dbReference type="PANTHER" id="PTHR31859:SF1">
    <property type="entry name" value="TETRATRICOPEPTIDE REPEAT PROTEIN 39C"/>
    <property type="match status" value="1"/>
</dbReference>
<accession>A0A8S2ES66</accession>
<dbReference type="PANTHER" id="PTHR31859">
    <property type="entry name" value="TETRATRICOPEPTIDE REPEAT PROTEIN 39 FAMILY MEMBER"/>
    <property type="match status" value="1"/>
</dbReference>
<proteinExistence type="predicted"/>
<protein>
    <submittedName>
        <fullName evidence="1">Uncharacterized protein</fullName>
    </submittedName>
</protein>
<evidence type="ECO:0000313" key="3">
    <source>
        <dbReference type="Proteomes" id="UP000677228"/>
    </source>
</evidence>
<dbReference type="GO" id="GO:0060271">
    <property type="term" value="P:cilium assembly"/>
    <property type="evidence" value="ECO:0007669"/>
    <property type="project" value="TreeGrafter"/>
</dbReference>
<sequence length="189" mass="21931">MGDIKASTNFVKEGIKLLQKKSNPVELFVQKRLEYLKKNSLTVTTAYILVFEMLYLWTTVPCCEHDTLRKMLEIIERFGTDSKDDSRLRPIACLVEGAIQHVLMNLDNAQNCYEEALARVDDTKLNFTRYVAPFSTCELGILEYLHHRNPNRAKEMLTKAKDKYSEFDFDNRLQIRSVAALKMINSSER</sequence>
<evidence type="ECO:0000313" key="1">
    <source>
        <dbReference type="EMBL" id="CAF1287752.1"/>
    </source>
</evidence>